<evidence type="ECO:0000256" key="1">
    <source>
        <dbReference type="ARBA" id="ARBA00004477"/>
    </source>
</evidence>
<evidence type="ECO:0000256" key="7">
    <source>
        <dbReference type="SAM" id="Phobius"/>
    </source>
</evidence>
<name>A0AAQ3M729_9PEZI</name>
<keyword evidence="3 8" id="KW-0732">Signal</keyword>
<dbReference type="PANTHER" id="PTHR12640">
    <property type="entry name" value="RIBOPHORIN II"/>
    <property type="match status" value="1"/>
</dbReference>
<feature type="domain" description="Ribophorin II C-terminal" evidence="9">
    <location>
        <begin position="179"/>
        <end position="282"/>
    </location>
</feature>
<dbReference type="Pfam" id="PF25147">
    <property type="entry name" value="Ribophorin_II_C"/>
    <property type="match status" value="1"/>
</dbReference>
<dbReference type="GO" id="GO:0008250">
    <property type="term" value="C:oligosaccharyltransferase complex"/>
    <property type="evidence" value="ECO:0007669"/>
    <property type="project" value="InterPro"/>
</dbReference>
<reference evidence="10 11" key="1">
    <citation type="submission" date="2023-11" db="EMBL/GenBank/DDBJ databases">
        <title>An acidophilic fungus is an integral part of prey digestion in a carnivorous sundew plant.</title>
        <authorList>
            <person name="Tsai I.J."/>
        </authorList>
    </citation>
    <scope>NUCLEOTIDE SEQUENCE [LARGE SCALE GENOMIC DNA]</scope>
    <source>
        <strain evidence="10">169a</strain>
    </source>
</reference>
<dbReference type="EMBL" id="CP138586">
    <property type="protein sequence ID" value="WPH02090.1"/>
    <property type="molecule type" value="Genomic_DNA"/>
</dbReference>
<dbReference type="PANTHER" id="PTHR12640:SF0">
    <property type="entry name" value="DOLICHYL-DIPHOSPHOOLIGOSACCHARIDE--PROTEIN GLYCOSYLTRANSFERASE SUBUNIT 2"/>
    <property type="match status" value="1"/>
</dbReference>
<evidence type="ECO:0000259" key="9">
    <source>
        <dbReference type="Pfam" id="PF25147"/>
    </source>
</evidence>
<evidence type="ECO:0000313" key="11">
    <source>
        <dbReference type="Proteomes" id="UP001303373"/>
    </source>
</evidence>
<dbReference type="InterPro" id="IPR008814">
    <property type="entry name" value="Swp1"/>
</dbReference>
<keyword evidence="5 7" id="KW-1133">Transmembrane helix</keyword>
<feature type="chain" id="PRO_5044247591" description="Ribophorin II C-terminal domain-containing protein" evidence="8">
    <location>
        <begin position="21"/>
        <end position="287"/>
    </location>
</feature>
<feature type="signal peptide" evidence="8">
    <location>
        <begin position="1"/>
        <end position="20"/>
    </location>
</feature>
<keyword evidence="4" id="KW-0256">Endoplasmic reticulum</keyword>
<dbReference type="GO" id="GO:0006487">
    <property type="term" value="P:protein N-linked glycosylation"/>
    <property type="evidence" value="ECO:0007669"/>
    <property type="project" value="TreeGrafter"/>
</dbReference>
<comment type="subcellular location">
    <subcellularLocation>
        <location evidence="1">Endoplasmic reticulum membrane</location>
        <topology evidence="1">Multi-pass membrane protein</topology>
    </subcellularLocation>
</comment>
<gene>
    <name evidence="10" type="ORF">R9X50_00494500</name>
</gene>
<keyword evidence="6 7" id="KW-0472">Membrane</keyword>
<feature type="transmembrane region" description="Helical" evidence="7">
    <location>
        <begin position="257"/>
        <end position="275"/>
    </location>
</feature>
<evidence type="ECO:0000256" key="5">
    <source>
        <dbReference type="ARBA" id="ARBA00022989"/>
    </source>
</evidence>
<evidence type="ECO:0000313" key="10">
    <source>
        <dbReference type="EMBL" id="WPH02090.1"/>
    </source>
</evidence>
<dbReference type="AlphaFoldDB" id="A0AAQ3M729"/>
<accession>A0AAQ3M729</accession>
<keyword evidence="11" id="KW-1185">Reference proteome</keyword>
<feature type="transmembrane region" description="Helical" evidence="7">
    <location>
        <begin position="232"/>
        <end position="251"/>
    </location>
</feature>
<evidence type="ECO:0000256" key="6">
    <source>
        <dbReference type="ARBA" id="ARBA00023136"/>
    </source>
</evidence>
<evidence type="ECO:0000256" key="2">
    <source>
        <dbReference type="ARBA" id="ARBA00022692"/>
    </source>
</evidence>
<proteinExistence type="predicted"/>
<protein>
    <recommendedName>
        <fullName evidence="9">Ribophorin II C-terminal domain-containing protein</fullName>
    </recommendedName>
</protein>
<feature type="transmembrane region" description="Helical" evidence="7">
    <location>
        <begin position="188"/>
        <end position="212"/>
    </location>
</feature>
<sequence>MKFLRGIALGLVSLSSVVLAASEWSFQDATLYVQAKGAGVGKPIKETLVPGATGLSFPVGLSSADTLKIVLTTTENGKPKRPHQAFLNLRELETGLEENIAFTLKDNGKGKVELTQKDLPIQFLTSKSFIRVSLLLASFGNSVPYTAYAFEMEVVNDGSIVVPPPAERYTVKEEIHHIFRDDPKQPPAFISVFFAFAVLATLPILLGSWLMLGGNISHASKAFGANPLAHSLFFGSIIAMEAVFFLYYLSWNLFQTLPVAGVVGLVAFVSGSRALTEVQDRRLAGER</sequence>
<evidence type="ECO:0000256" key="8">
    <source>
        <dbReference type="SAM" id="SignalP"/>
    </source>
</evidence>
<dbReference type="Proteomes" id="UP001303373">
    <property type="component" value="Chromosome 7"/>
</dbReference>
<dbReference type="InterPro" id="IPR056790">
    <property type="entry name" value="Ribophorin_II_C"/>
</dbReference>
<keyword evidence="2 7" id="KW-0812">Transmembrane</keyword>
<evidence type="ECO:0000256" key="3">
    <source>
        <dbReference type="ARBA" id="ARBA00022729"/>
    </source>
</evidence>
<organism evidence="10 11">
    <name type="scientific">Acrodontium crateriforme</name>
    <dbReference type="NCBI Taxonomy" id="150365"/>
    <lineage>
        <taxon>Eukaryota</taxon>
        <taxon>Fungi</taxon>
        <taxon>Dikarya</taxon>
        <taxon>Ascomycota</taxon>
        <taxon>Pezizomycotina</taxon>
        <taxon>Dothideomycetes</taxon>
        <taxon>Dothideomycetidae</taxon>
        <taxon>Mycosphaerellales</taxon>
        <taxon>Teratosphaeriaceae</taxon>
        <taxon>Acrodontium</taxon>
    </lineage>
</organism>
<evidence type="ECO:0000256" key="4">
    <source>
        <dbReference type="ARBA" id="ARBA00022824"/>
    </source>
</evidence>